<dbReference type="AlphaFoldDB" id="A0AAX4KIA7"/>
<feature type="region of interest" description="Disordered" evidence="1">
    <location>
        <begin position="195"/>
        <end position="227"/>
    </location>
</feature>
<feature type="compositionally biased region" description="Low complexity" evidence="1">
    <location>
        <begin position="580"/>
        <end position="591"/>
    </location>
</feature>
<dbReference type="InterPro" id="IPR000195">
    <property type="entry name" value="Rab-GAP-TBC_dom"/>
</dbReference>
<dbReference type="PROSITE" id="PS50086">
    <property type="entry name" value="TBC_RABGAP"/>
    <property type="match status" value="1"/>
</dbReference>
<dbReference type="GO" id="GO:0005096">
    <property type="term" value="F:GTPase activator activity"/>
    <property type="evidence" value="ECO:0007669"/>
    <property type="project" value="TreeGrafter"/>
</dbReference>
<evidence type="ECO:0000313" key="3">
    <source>
        <dbReference type="EMBL" id="WWD06212.1"/>
    </source>
</evidence>
<feature type="compositionally biased region" description="Polar residues" evidence="1">
    <location>
        <begin position="622"/>
        <end position="639"/>
    </location>
</feature>
<organism evidence="3 4">
    <name type="scientific">Kwoniella europaea PYCC6329</name>
    <dbReference type="NCBI Taxonomy" id="1423913"/>
    <lineage>
        <taxon>Eukaryota</taxon>
        <taxon>Fungi</taxon>
        <taxon>Dikarya</taxon>
        <taxon>Basidiomycota</taxon>
        <taxon>Agaricomycotina</taxon>
        <taxon>Tremellomycetes</taxon>
        <taxon>Tremellales</taxon>
        <taxon>Cryptococcaceae</taxon>
        <taxon>Kwoniella</taxon>
    </lineage>
</organism>
<feature type="compositionally biased region" description="Basic and acidic residues" evidence="1">
    <location>
        <begin position="206"/>
        <end position="223"/>
    </location>
</feature>
<dbReference type="RefSeq" id="XP_066084179.1">
    <property type="nucleotide sequence ID" value="XM_066228082.1"/>
</dbReference>
<dbReference type="SMART" id="SM00164">
    <property type="entry name" value="TBC"/>
    <property type="match status" value="1"/>
</dbReference>
<sequence>MSFQDQGQDENERLFAFQRLLDGSQHASDPVVDLPTLRRLCERGIPNHPPHLRPLAYSLLLETLPPEKRLWKPTLKTQRTRYYNLVKTFMEELKSQPSSSSSPHDKLILGISKDIKSLKSSFWRKRTNPTKSSPFHPISSSDPDDLAAQSSQAEGYGDDADEEEEALLESGEYQQPLLSRRALFKRIDLLNQMEHRGGFGNSHNARQKEMEMEKDATDRKQKEPEEEIMSPKITLSIDSTPTAPILSRLDSIKPTPLDTSSASSLQPNAIAIDQDDSSILVNGKPNSPITLLSPKPLPNNSTSPSLAGYSGSLYHPETNLESLTRVIYIFVRSNQQLEYQQNFVDLISTFYLIHAGGGGSTTRTLDYIEENTFWFISSFFNEIDQCTITTEYVLTKLGNRLNWINKPLYDILINQRNLDLKLFAYRWFNELFLKDLPLGIIPRIMDFIISEKLSTPNKQPKIDLMVDIGLAMILLVKDILLEKPKSKVRYDLGSRRNIGLWEQPVEDDEEDENVLFLRSLKILREYPIRYVGGAEVLLDMADQLRRARLDAERNGEIIDLPSISTISHSPSKHNSPQKNGSTSIKSGSSSSWSKAIGSFWTSSTTIKQAPSTPEKSKHLASNFHNDGSSDLQHNVQISPSPRDRSDTFESTTSSIQERLSALTTSTPPTHLKSASSPSSLPRPLLLSSSISARRSSNASAASASSRFPMARRDSSSSVISNSSSPVSSSKRNSYESFTNGNGTLSPPPQNLRSPPPLANGTAGGGGVENAIGNGLYRIGSRQRSRSSLGDQLPRSPRNIVQRDLNYGESQTQHSNQTPEIEHEVGSRATTPRPFSLPSSTFELENR</sequence>
<dbReference type="Pfam" id="PF00566">
    <property type="entry name" value="RabGAP-TBC"/>
    <property type="match status" value="1"/>
</dbReference>
<dbReference type="Gene3D" id="1.10.472.80">
    <property type="entry name" value="Ypt/Rab-GAP domain of gyp1p, domain 3"/>
    <property type="match status" value="1"/>
</dbReference>
<accession>A0AAX4KIA7</accession>
<dbReference type="KEGG" id="ker:91103099"/>
<dbReference type="GO" id="GO:0006886">
    <property type="term" value="P:intracellular protein transport"/>
    <property type="evidence" value="ECO:0007669"/>
    <property type="project" value="TreeGrafter"/>
</dbReference>
<feature type="region of interest" description="Disordered" evidence="1">
    <location>
        <begin position="604"/>
        <end position="766"/>
    </location>
</feature>
<keyword evidence="4" id="KW-1185">Reference proteome</keyword>
<feature type="domain" description="Rab-GAP TBC" evidence="2">
    <location>
        <begin position="47"/>
        <end position="452"/>
    </location>
</feature>
<feature type="compositionally biased region" description="Polar residues" evidence="1">
    <location>
        <begin position="129"/>
        <end position="141"/>
    </location>
</feature>
<feature type="compositionally biased region" description="Polar residues" evidence="1">
    <location>
        <begin position="734"/>
        <end position="743"/>
    </location>
</feature>
<dbReference type="SUPFAM" id="SSF47923">
    <property type="entry name" value="Ypt/Rab-GAP domain of gyp1p"/>
    <property type="match status" value="3"/>
</dbReference>
<feature type="compositionally biased region" description="Low complexity" evidence="1">
    <location>
        <begin position="715"/>
        <end position="731"/>
    </location>
</feature>
<protein>
    <recommendedName>
        <fullName evidence="2">Rab-GAP TBC domain-containing protein</fullName>
    </recommendedName>
</protein>
<evidence type="ECO:0000259" key="2">
    <source>
        <dbReference type="PROSITE" id="PS50086"/>
    </source>
</evidence>
<dbReference type="PANTHER" id="PTHR22957">
    <property type="entry name" value="TBC1 DOMAIN FAMILY MEMBER GTPASE-ACTIVATING PROTEIN"/>
    <property type="match status" value="1"/>
</dbReference>
<gene>
    <name evidence="3" type="ORF">V865_004298</name>
</gene>
<feature type="compositionally biased region" description="Acidic residues" evidence="1">
    <location>
        <begin position="156"/>
        <end position="167"/>
    </location>
</feature>
<feature type="compositionally biased region" description="Polar residues" evidence="1">
    <location>
        <begin position="807"/>
        <end position="818"/>
    </location>
</feature>
<dbReference type="Proteomes" id="UP001358614">
    <property type="component" value="Chromosome 1"/>
</dbReference>
<dbReference type="EMBL" id="CP144089">
    <property type="protein sequence ID" value="WWD06212.1"/>
    <property type="molecule type" value="Genomic_DNA"/>
</dbReference>
<feature type="region of interest" description="Disordered" evidence="1">
    <location>
        <begin position="125"/>
        <end position="172"/>
    </location>
</feature>
<feature type="compositionally biased region" description="Pro residues" evidence="1">
    <location>
        <begin position="745"/>
        <end position="757"/>
    </location>
</feature>
<name>A0AAX4KIA7_9TREE</name>
<dbReference type="InterPro" id="IPR035969">
    <property type="entry name" value="Rab-GAP_TBC_sf"/>
</dbReference>
<feature type="compositionally biased region" description="Polar residues" evidence="1">
    <location>
        <begin position="604"/>
        <end position="613"/>
    </location>
</feature>
<dbReference type="GeneID" id="91103099"/>
<proteinExistence type="predicted"/>
<feature type="region of interest" description="Disordered" evidence="1">
    <location>
        <begin position="780"/>
        <end position="846"/>
    </location>
</feature>
<dbReference type="PANTHER" id="PTHR22957:SF27">
    <property type="entry name" value="TBC1 DOMAIN FAMILY MEMBER 13"/>
    <property type="match status" value="1"/>
</dbReference>
<evidence type="ECO:0000313" key="4">
    <source>
        <dbReference type="Proteomes" id="UP001358614"/>
    </source>
</evidence>
<reference evidence="3 4" key="1">
    <citation type="submission" date="2024-01" db="EMBL/GenBank/DDBJ databases">
        <title>Comparative genomics of Cryptococcus and Kwoniella reveals pathogenesis evolution and contrasting modes of karyotype evolution via chromosome fusion or intercentromeric recombination.</title>
        <authorList>
            <person name="Coelho M.A."/>
            <person name="David-Palma M."/>
            <person name="Shea T."/>
            <person name="Bowers K."/>
            <person name="McGinley-Smith S."/>
            <person name="Mohammad A.W."/>
            <person name="Gnirke A."/>
            <person name="Yurkov A.M."/>
            <person name="Nowrousian M."/>
            <person name="Sun S."/>
            <person name="Cuomo C.A."/>
            <person name="Heitman J."/>
        </authorList>
    </citation>
    <scope>NUCLEOTIDE SEQUENCE [LARGE SCALE GENOMIC DNA]</scope>
    <source>
        <strain evidence="3 4">PYCC6329</strain>
    </source>
</reference>
<feature type="region of interest" description="Disordered" evidence="1">
    <location>
        <begin position="561"/>
        <end position="591"/>
    </location>
</feature>
<evidence type="ECO:0000256" key="1">
    <source>
        <dbReference type="SAM" id="MobiDB-lite"/>
    </source>
</evidence>
<feature type="compositionally biased region" description="Polar residues" evidence="1">
    <location>
        <begin position="562"/>
        <end position="579"/>
    </location>
</feature>
<feature type="compositionally biased region" description="Polar residues" evidence="1">
    <location>
        <begin position="648"/>
        <end position="668"/>
    </location>
</feature>
<feature type="compositionally biased region" description="Polar residues" evidence="1">
    <location>
        <begin position="836"/>
        <end position="846"/>
    </location>
</feature>
<feature type="compositionally biased region" description="Low complexity" evidence="1">
    <location>
        <begin position="673"/>
        <end position="708"/>
    </location>
</feature>